<dbReference type="PANTHER" id="PTHR24148:SF73">
    <property type="entry name" value="HET DOMAIN PROTEIN (AFU_ORTHOLOGUE AFUA_8G01020)"/>
    <property type="match status" value="1"/>
</dbReference>
<name>A0A9Q9DU21_CURCL</name>
<dbReference type="EMBL" id="CP089277">
    <property type="protein sequence ID" value="USP78565.1"/>
    <property type="molecule type" value="Genomic_DNA"/>
</dbReference>
<dbReference type="AlphaFoldDB" id="A0A9Q9DU21"/>
<dbReference type="InterPro" id="IPR052895">
    <property type="entry name" value="HetReg/Transcr_Mod"/>
</dbReference>
<dbReference type="PANTHER" id="PTHR24148">
    <property type="entry name" value="ANKYRIN REPEAT DOMAIN-CONTAINING PROTEIN 39 HOMOLOG-RELATED"/>
    <property type="match status" value="1"/>
</dbReference>
<accession>A0A9Q9DU21</accession>
<organism evidence="2 3">
    <name type="scientific">Curvularia clavata</name>
    <dbReference type="NCBI Taxonomy" id="95742"/>
    <lineage>
        <taxon>Eukaryota</taxon>
        <taxon>Fungi</taxon>
        <taxon>Dikarya</taxon>
        <taxon>Ascomycota</taxon>
        <taxon>Pezizomycotina</taxon>
        <taxon>Dothideomycetes</taxon>
        <taxon>Pleosporomycetidae</taxon>
        <taxon>Pleosporales</taxon>
        <taxon>Pleosporineae</taxon>
        <taxon>Pleosporaceae</taxon>
        <taxon>Curvularia</taxon>
    </lineage>
</organism>
<evidence type="ECO:0000259" key="1">
    <source>
        <dbReference type="Pfam" id="PF06985"/>
    </source>
</evidence>
<dbReference type="OrthoDB" id="3682376at2759"/>
<gene>
    <name evidence="2" type="ORF">yc1106_05839</name>
</gene>
<proteinExistence type="predicted"/>
<reference evidence="2" key="1">
    <citation type="submission" date="2021-12" db="EMBL/GenBank/DDBJ databases">
        <title>Curvularia clavata genome.</title>
        <authorList>
            <person name="Cao Y."/>
        </authorList>
    </citation>
    <scope>NUCLEOTIDE SEQUENCE</scope>
    <source>
        <strain evidence="2">Yc1106</strain>
    </source>
</reference>
<evidence type="ECO:0000313" key="2">
    <source>
        <dbReference type="EMBL" id="USP78565.1"/>
    </source>
</evidence>
<feature type="domain" description="Heterokaryon incompatibility" evidence="1">
    <location>
        <begin position="67"/>
        <end position="219"/>
    </location>
</feature>
<dbReference type="VEuPathDB" id="FungiDB:yc1106_05839"/>
<sequence>MCCLTFPFLSLTQASTSSPPHLLMASFQFRSLESASHFRILYLDAGAYEEQLSGSLVHHNLDEHPIYDCLSYVWGCPNLSHSVLVDGASFPVTANLYSALKRIRARRSNGQTAIWADGICINQNDISERNQQIGLMRRIYSECQTGLMYIGEAADGSELLPDFLNALRQSIVNSVENMNILVPLGFDGYAFPKAAHPGWKILKNVLRRPWFQRVWIIQEFALASQIKMICGQWEIPGTYLIVVFLLPIWAHSQGVPYTVIDNATRAAVWNHRVHLAVRANVRAATRMTVDRANGAYPTNPPVSFTARLSQPLIWLLDQSQLFLATDPRDKIYALIPLSSDSENSNLTMDYSKPRELVIAEVAQHLVRNGYGLSLLLSAGSLRFSNSPSSWYPDWTSSVTSPGPVIWPMRFKRMPDCQIILNSSTETITAIGSIVDIVQDPGALVCSDWLASDRNKWIKETNTIIAEFQTYPTGKAVHEAVWRTLTADRSKEKQSPAPESYGNVYRLIQNITAGSDDFLSSSINFEEAINTIHCFDESLLKGHRFSTTAKKLFSMLPREAEVGDSVFFVKGDPEKVTFLIRKDPGLDQYRLIGQAYVHGIWSVLKLDDLEDIAITIY</sequence>
<protein>
    <recommendedName>
        <fullName evidence="1">Heterokaryon incompatibility domain-containing protein</fullName>
    </recommendedName>
</protein>
<dbReference type="Proteomes" id="UP001056012">
    <property type="component" value="Chromosome 4"/>
</dbReference>
<dbReference type="Pfam" id="PF06985">
    <property type="entry name" value="HET"/>
    <property type="match status" value="1"/>
</dbReference>
<dbReference type="InterPro" id="IPR010730">
    <property type="entry name" value="HET"/>
</dbReference>
<evidence type="ECO:0000313" key="3">
    <source>
        <dbReference type="Proteomes" id="UP001056012"/>
    </source>
</evidence>
<keyword evidence="3" id="KW-1185">Reference proteome</keyword>